<dbReference type="EMBL" id="JAKLMC020000051">
    <property type="protein sequence ID" value="KAK5948191.1"/>
    <property type="molecule type" value="Genomic_DNA"/>
</dbReference>
<dbReference type="AlphaFoldDB" id="A0AAN8EY59"/>
<evidence type="ECO:0000313" key="2">
    <source>
        <dbReference type="Proteomes" id="UP001316803"/>
    </source>
</evidence>
<dbReference type="Proteomes" id="UP001316803">
    <property type="component" value="Unassembled WGS sequence"/>
</dbReference>
<accession>A0AAN8EY59</accession>
<name>A0AAN8EY59_9EURO</name>
<gene>
    <name evidence="1" type="ORF">OHC33_010739</name>
</gene>
<protein>
    <submittedName>
        <fullName evidence="1">Uncharacterized protein</fullName>
    </submittedName>
</protein>
<organism evidence="1 2">
    <name type="scientific">Knufia fluminis</name>
    <dbReference type="NCBI Taxonomy" id="191047"/>
    <lineage>
        <taxon>Eukaryota</taxon>
        <taxon>Fungi</taxon>
        <taxon>Dikarya</taxon>
        <taxon>Ascomycota</taxon>
        <taxon>Pezizomycotina</taxon>
        <taxon>Eurotiomycetes</taxon>
        <taxon>Chaetothyriomycetidae</taxon>
        <taxon>Chaetothyriales</taxon>
        <taxon>Trichomeriaceae</taxon>
        <taxon>Knufia</taxon>
    </lineage>
</organism>
<dbReference type="Gene3D" id="1.25.40.10">
    <property type="entry name" value="Tetratricopeptide repeat domain"/>
    <property type="match status" value="1"/>
</dbReference>
<evidence type="ECO:0000313" key="1">
    <source>
        <dbReference type="EMBL" id="KAK5948191.1"/>
    </source>
</evidence>
<reference evidence="1 2" key="1">
    <citation type="submission" date="2022-12" db="EMBL/GenBank/DDBJ databases">
        <title>Genomic features and morphological characterization of a novel Knufia sp. strain isolated from spacecraft assembly facility.</title>
        <authorList>
            <person name="Teixeira M."/>
            <person name="Chander A.M."/>
            <person name="Stajich J.E."/>
            <person name="Venkateswaran K."/>
        </authorList>
    </citation>
    <scope>NUCLEOTIDE SEQUENCE [LARGE SCALE GENOMIC DNA]</scope>
    <source>
        <strain evidence="1 2">FJI-L2-BK-P2</strain>
    </source>
</reference>
<dbReference type="InterPro" id="IPR011990">
    <property type="entry name" value="TPR-like_helical_dom_sf"/>
</dbReference>
<sequence length="493" mass="55438">MTTASMMIMDWSESERVYTAPNPHRSLLLPSEFGPQPVAHPVNPLLAWDPVIESTVASTSDNKSGRKWGLSKNTKASQKEAFIKRIRTDHDGQSNFDLEPEDLKKTIRHARALRKAGRLDQRGFDLLAQKRRLLKTGGSRQNANRVGTGTILAKSTSRQPLAFTSLSMSRLELVLHAAKSSAAFMCAQQSTSGSYSALDDCEIKRVILRGYQWLEVEAGTNARKEFLKLGDLFRNDVQKPIFDVCGVLRGLVVLDWSHFPQWRTLVANFIANSIGQAFGTTHALHVLFGSTHESVAEKHNAISVFTCISDSHRPKSASPDITDYTEASLALIEALTDANALHEAVVFCKKILETLTPGSSCYLRALQQLWRIQCAQGHIDEAIEAILTAQTLADSAGDTWWTFLIAWDLAWTYGRHDTNIAFAEKWFREALTVAMSGKIKLSYQFQVIEEAMQMFGDYREKERRRRFLADHAELYNCFLSTTDDKERVMSWTT</sequence>
<proteinExistence type="predicted"/>
<comment type="caution">
    <text evidence="1">The sequence shown here is derived from an EMBL/GenBank/DDBJ whole genome shotgun (WGS) entry which is preliminary data.</text>
</comment>
<keyword evidence="2" id="KW-1185">Reference proteome</keyword>